<keyword evidence="1" id="KW-0677">Repeat</keyword>
<protein>
    <submittedName>
        <fullName evidence="7">RHS repeat protein</fullName>
    </submittedName>
</protein>
<dbReference type="EMBL" id="JAERRJ010000015">
    <property type="protein sequence ID" value="MBL1079202.1"/>
    <property type="molecule type" value="Genomic_DNA"/>
</dbReference>
<dbReference type="Gene3D" id="2.180.10.10">
    <property type="entry name" value="RHS repeat-associated core"/>
    <property type="match status" value="3"/>
</dbReference>
<evidence type="ECO:0000259" key="5">
    <source>
        <dbReference type="Pfam" id="PF21725"/>
    </source>
</evidence>
<dbReference type="InterPro" id="IPR045351">
    <property type="entry name" value="DUF6531"/>
</dbReference>
<evidence type="ECO:0000256" key="1">
    <source>
        <dbReference type="ARBA" id="ARBA00022737"/>
    </source>
</evidence>
<accession>A0ABS1MEZ9</accession>
<feature type="compositionally biased region" description="Basic and acidic residues" evidence="2">
    <location>
        <begin position="491"/>
        <end position="503"/>
    </location>
</feature>
<dbReference type="InterPro" id="IPR050708">
    <property type="entry name" value="T6SS_VgrG/RHS"/>
</dbReference>
<dbReference type="InterPro" id="IPR049002">
    <property type="entry name" value="Stv"/>
</dbReference>
<dbReference type="InterPro" id="IPR049082">
    <property type="entry name" value="T7SS_signal"/>
</dbReference>
<evidence type="ECO:0000313" key="8">
    <source>
        <dbReference type="Proteomes" id="UP000602198"/>
    </source>
</evidence>
<proteinExistence type="predicted"/>
<gene>
    <name evidence="7" type="ORF">JK358_32835</name>
</gene>
<evidence type="ECO:0000259" key="6">
    <source>
        <dbReference type="Pfam" id="PF25023"/>
    </source>
</evidence>
<dbReference type="RefSeq" id="WP_201955085.1">
    <property type="nucleotide sequence ID" value="NZ_JAERRJ010000015.1"/>
</dbReference>
<comment type="caution">
    <text evidence="7">The sequence shown here is derived from an EMBL/GenBank/DDBJ whole genome shotgun (WGS) entry which is preliminary data.</text>
</comment>
<dbReference type="NCBIfam" id="TIGR03696">
    <property type="entry name" value="Rhs_assc_core"/>
    <property type="match status" value="1"/>
</dbReference>
<keyword evidence="8" id="KW-1185">Reference proteome</keyword>
<dbReference type="Pfam" id="PF21527">
    <property type="entry name" value="Stv"/>
    <property type="match status" value="1"/>
</dbReference>
<dbReference type="PANTHER" id="PTHR32305">
    <property type="match status" value="1"/>
</dbReference>
<dbReference type="Pfam" id="PF20148">
    <property type="entry name" value="DUF6531"/>
    <property type="match status" value="1"/>
</dbReference>
<dbReference type="NCBIfam" id="TIGR01643">
    <property type="entry name" value="YD_repeat_2x"/>
    <property type="match status" value="9"/>
</dbReference>
<dbReference type="InterPro" id="IPR031325">
    <property type="entry name" value="RHS_repeat"/>
</dbReference>
<feature type="domain" description="Putative adhesin Stv" evidence="4">
    <location>
        <begin position="1654"/>
        <end position="1761"/>
    </location>
</feature>
<dbReference type="Proteomes" id="UP000602198">
    <property type="component" value="Unassembled WGS sequence"/>
</dbReference>
<evidence type="ECO:0000256" key="2">
    <source>
        <dbReference type="SAM" id="MobiDB-lite"/>
    </source>
</evidence>
<evidence type="ECO:0000259" key="3">
    <source>
        <dbReference type="Pfam" id="PF20148"/>
    </source>
</evidence>
<feature type="domain" description="Putative T7SS secretion signal" evidence="5">
    <location>
        <begin position="19"/>
        <end position="242"/>
    </location>
</feature>
<feature type="compositionally biased region" description="Polar residues" evidence="2">
    <location>
        <begin position="420"/>
        <end position="438"/>
    </location>
</feature>
<feature type="domain" description="Teneurin-like YD-shell" evidence="6">
    <location>
        <begin position="1342"/>
        <end position="1596"/>
    </location>
</feature>
<dbReference type="Pfam" id="PF25023">
    <property type="entry name" value="TEN_YD-shell"/>
    <property type="match status" value="1"/>
</dbReference>
<name>A0ABS1MEZ9_9NOCA</name>
<dbReference type="InterPro" id="IPR006530">
    <property type="entry name" value="YD"/>
</dbReference>
<dbReference type="InterPro" id="IPR056823">
    <property type="entry name" value="TEN-like_YD-shell"/>
</dbReference>
<dbReference type="SUPFAM" id="SSF69304">
    <property type="entry name" value="Tricorn protease N-terminal domain"/>
    <property type="match status" value="1"/>
</dbReference>
<organism evidence="7 8">
    <name type="scientific">Nocardia acididurans</name>
    <dbReference type="NCBI Taxonomy" id="2802282"/>
    <lineage>
        <taxon>Bacteria</taxon>
        <taxon>Bacillati</taxon>
        <taxon>Actinomycetota</taxon>
        <taxon>Actinomycetes</taxon>
        <taxon>Mycobacteriales</taxon>
        <taxon>Nocardiaceae</taxon>
        <taxon>Nocardia</taxon>
    </lineage>
</organism>
<feature type="compositionally biased region" description="Polar residues" evidence="2">
    <location>
        <begin position="457"/>
        <end position="470"/>
    </location>
</feature>
<dbReference type="InterPro" id="IPR022385">
    <property type="entry name" value="Rhs_assc_core"/>
</dbReference>
<feature type="region of interest" description="Disordered" evidence="2">
    <location>
        <begin position="377"/>
        <end position="583"/>
    </location>
</feature>
<dbReference type="Pfam" id="PF21725">
    <property type="entry name" value="T7SS_signal"/>
    <property type="match status" value="1"/>
</dbReference>
<feature type="compositionally biased region" description="Low complexity" evidence="2">
    <location>
        <begin position="472"/>
        <end position="486"/>
    </location>
</feature>
<evidence type="ECO:0000313" key="7">
    <source>
        <dbReference type="EMBL" id="MBL1079202.1"/>
    </source>
</evidence>
<dbReference type="Pfam" id="PF05593">
    <property type="entry name" value="RHS_repeat"/>
    <property type="match status" value="2"/>
</dbReference>
<sequence>MGIGDWLSDKANAAGEWLEDTAESVTAKIGETADSGLDGLSSLARRIGADGVAEALDDFGDEIASITGGEVQERDLGETKDPKELIRGEPSAIHDVAGKLKNLATSIESTGTALRTINVADWTGEAATAFHTEFEKQPQLWFTAADAMTNCAATLDGWWYWVVVAAQAKAQNAIDKWEEAERAEAAYNALSDDAKKTATRTDGTLRDEARTILNDARSQRDSAAAGVVAAIQGYTESAPTEPPFTSRWSDNFTDLAGIADHAQLSFISGLTTSLTGIVQFVRAVNPTDTYNMTHPAEYLTNMSNLGTGLVVAAADPGAMVNGFLSGARKNPFEFAGALTGDALLTVATGGAGGAAKVTVQTVDKVTDAVKTTERIADAVDNVPVSPAGKGLPHGEGPATTTGPSTADNLVQNPVAHPESPNVSSAAETHTSSADNSGAQPPESGKPVADNPAPAQPDSPSNAASSDQPGTQPNPAADAPANGSPAAYGESTDGRPGPDVHDPGTGRPNANAGDDVSAGGGDPDAIRPTSNDGAGQPVHDGGQQPGPGRQELADADNGLANDGATSPDSNRTPHEVTESPDPVDIATGEFLLPQTDVDLPGVLALVLKRRHRSNYRFGRWFGPSWSATLDMRVVVEEESVTLVGEDGVVLVYPHAEVGVAVPPVTGGQRWTMTRTDVGGYRVSDPDHELTWHFAPEPDLGGLDARLGNFAISAITDRHHNRVRFQFDEDGAPVSVTHSGGYRVEVSTSGGRVVGLAVVDTSQNSGATRILVREFAYRVGNLAAVTNAVGATTHYTYDDHARMLSWTDSNGTTMVNTYDDAGRVVRQRGTGGILDTDFNYVTFPDGTGTLTTLTDSLGGTTTHGFDHDLRLRDRVDPLGGRTHLDYNVDRKPLSVVAPDGAVTRYLYTGDGDIAQITRPDGATIDVEYDSRRRPLAVTDVDGSIRRQDWDANGNLVAAIDSDGVRTEYGYHASGATATVLAPTGARTVIEVDAAGLPVAVTDSYGAVTRIERDCFGRPVRVVDALEEVTRYSWAASGKLLRRTDPDGFAESWSWDGEGNLLVHTDRAGGTTRFTYGPFDLLESRVDPDGSATRYAWDTDRRLTEVTNPLGQIWKYEYDAAGRLVAETDYSGARAVFTHDRAGRVTSITSAGGIRRRHTRDLLGRVTEVAADTGEWLRYRHDIRGRVLSAVSGSGDDATHTLEFAYAPNGQLLSQQLDSQPALRHEYDEYGRRIRRTLPSGAVTTWEWNDTNRVIGMVADDHRFDFRYDRKGRQTGWRLDEIVLSRTLSALGRLTGQNVTGFPATSLALEPELPDRPGPHTIRQDDYVYRPDGYLTGHTLLRAHDPQEHRQFTIDTLGRVATISRNGTLTESYRYDALSNVTEARPEASGDGSREYQGNLLVRRGRTSYRYDADGRLTQKVTKRLSRKPEVWQYHYNAFNQLTAVRTPDGQSWRYTYDALGRRVAKHLLEADGQISDRVDYTWDGVHLAEETHGGTRTRWHNEPGTHTPLAQTTDQSAIDREFFAIVTDLIGSPVELVDPVNAVSVGTASTDLWGRTSWAGTASTPLRFPGQIEDPETGLHYNQYRYYDPETGRYNSSDPLGLEASGNPFGYVTNPLVWSDPLGLCPADTTRGAPKFVVDSSGEAVIRDPGRPDGDLVFSGHGTIGHGDLAEVTVPPGTSVNMYSPHSDTISDALGNRIETDNPKPVATFNPGDKIPDYYLLPPTAPMTPLNIMGSPVTVTGPTRLSELLRSNMGSTHWAACREVVSPADMALILSLF</sequence>
<evidence type="ECO:0000259" key="4">
    <source>
        <dbReference type="Pfam" id="PF21527"/>
    </source>
</evidence>
<reference evidence="7 8" key="1">
    <citation type="submission" date="2021-01" db="EMBL/GenBank/DDBJ databases">
        <title>WGS of actinomycetes isolated from Thailand.</title>
        <authorList>
            <person name="Thawai C."/>
        </authorList>
    </citation>
    <scope>NUCLEOTIDE SEQUENCE [LARGE SCALE GENOMIC DNA]</scope>
    <source>
        <strain evidence="7 8">LPG 2</strain>
    </source>
</reference>
<feature type="compositionally biased region" description="Polar residues" evidence="2">
    <location>
        <begin position="398"/>
        <end position="411"/>
    </location>
</feature>
<dbReference type="PANTHER" id="PTHR32305:SF15">
    <property type="entry name" value="PROTEIN RHSA-RELATED"/>
    <property type="match status" value="1"/>
</dbReference>
<feature type="domain" description="DUF6531" evidence="3">
    <location>
        <begin position="580"/>
        <end position="651"/>
    </location>
</feature>
<feature type="compositionally biased region" description="Low complexity" evidence="2">
    <location>
        <begin position="554"/>
        <end position="563"/>
    </location>
</feature>